<feature type="region of interest" description="Disordered" evidence="1">
    <location>
        <begin position="418"/>
        <end position="482"/>
    </location>
</feature>
<feature type="compositionally biased region" description="Low complexity" evidence="1">
    <location>
        <begin position="323"/>
        <end position="342"/>
    </location>
</feature>
<feature type="compositionally biased region" description="Low complexity" evidence="1">
    <location>
        <begin position="529"/>
        <end position="539"/>
    </location>
</feature>
<feature type="region of interest" description="Disordered" evidence="1">
    <location>
        <begin position="192"/>
        <end position="216"/>
    </location>
</feature>
<feature type="compositionally biased region" description="Polar residues" evidence="1">
    <location>
        <begin position="442"/>
        <end position="464"/>
    </location>
</feature>
<sequence length="606" mass="68369">MAAAKNNKKDKGKAKTKTNSIEISENDVLTLKGAAAQQTQHPGNLFFYSLCETNFNDYDKILTCTDRTTKLYEKQKQSRRRICTTIVNTVLNQPACFRMWNGSLMSTNQAISKTQERMRQISKPKLVPPSNVSTNDVVFCAGATNHLFLGNAKLRSLMDDYETQYWPELFPTNDAVDVDVVEIVEIVETTTKEEVPAENPEITTTPTSTEPTPTPEIRCSGDVKIIKMENPAIAATAMATNIKQNEKATTTTMKREEEIVQHKQQQQQQQDVKNNTTPCITIPVITTVDVTALSNINTKKEIVVQTNKTYAAVSTMTTTTIPTTPTTTTATTTATTPTTPTKKSSRSIIRKKPQYQIDISNTVIDTIISRGGVFREKYSLKEISVDCSTDDGFEGREIVIKKIHERFRDMKKYFLNGGMQAYKKRKNDKRRKSSGSSKKPLQVQSMPPMSIELSNVASSTSIGDQQQQQQQHQPNSLKEKYIVKRTGVTSAKSTITWGGDEKKLKSNSAREERLKKREQHETNPVVVLQQTPKRQQQQQQRKKKKKTKNSSELYIPSESDLTTMSEYEILRYNKMKRNHERLSQLGLINDNDDANADANVECIVEV</sequence>
<keyword evidence="3" id="KW-1185">Reference proteome</keyword>
<accession>A0A1E7EIR9</accession>
<organism evidence="2 3">
    <name type="scientific">Fragilariopsis cylindrus CCMP1102</name>
    <dbReference type="NCBI Taxonomy" id="635003"/>
    <lineage>
        <taxon>Eukaryota</taxon>
        <taxon>Sar</taxon>
        <taxon>Stramenopiles</taxon>
        <taxon>Ochrophyta</taxon>
        <taxon>Bacillariophyta</taxon>
        <taxon>Bacillariophyceae</taxon>
        <taxon>Bacillariophycidae</taxon>
        <taxon>Bacillariales</taxon>
        <taxon>Bacillariaceae</taxon>
        <taxon>Fragilariopsis</taxon>
    </lineage>
</organism>
<gene>
    <name evidence="2" type="ORF">FRACYDRAFT_258273</name>
</gene>
<name>A0A1E7EIR9_9STRA</name>
<proteinExistence type="predicted"/>
<feature type="compositionally biased region" description="Low complexity" evidence="1">
    <location>
        <begin position="200"/>
        <end position="216"/>
    </location>
</feature>
<dbReference type="EMBL" id="KV784470">
    <property type="protein sequence ID" value="OEU05787.1"/>
    <property type="molecule type" value="Genomic_DNA"/>
</dbReference>
<dbReference type="AlphaFoldDB" id="A0A1E7EIR9"/>
<evidence type="ECO:0000256" key="1">
    <source>
        <dbReference type="SAM" id="MobiDB-lite"/>
    </source>
</evidence>
<dbReference type="Proteomes" id="UP000095751">
    <property type="component" value="Unassembled WGS sequence"/>
</dbReference>
<feature type="compositionally biased region" description="Basic and acidic residues" evidence="1">
    <location>
        <begin position="499"/>
        <end position="521"/>
    </location>
</feature>
<reference evidence="2 3" key="1">
    <citation type="submission" date="2016-09" db="EMBL/GenBank/DDBJ databases">
        <title>Extensive genetic diversity and differential bi-allelic expression allows diatom success in the polar Southern Ocean.</title>
        <authorList>
            <consortium name="DOE Joint Genome Institute"/>
            <person name="Mock T."/>
            <person name="Otillar R.P."/>
            <person name="Strauss J."/>
            <person name="Dupont C."/>
            <person name="Frickenhaus S."/>
            <person name="Maumus F."/>
            <person name="Mcmullan M."/>
            <person name="Sanges R."/>
            <person name="Schmutz J."/>
            <person name="Toseland A."/>
            <person name="Valas R."/>
            <person name="Veluchamy A."/>
            <person name="Ward B.J."/>
            <person name="Allen A."/>
            <person name="Barry K."/>
            <person name="Falciatore A."/>
            <person name="Ferrante M."/>
            <person name="Fortunato A.E."/>
            <person name="Gloeckner G."/>
            <person name="Gruber A."/>
            <person name="Hipkin R."/>
            <person name="Janech M."/>
            <person name="Kroth P."/>
            <person name="Leese F."/>
            <person name="Lindquist E."/>
            <person name="Lyon B.R."/>
            <person name="Martin J."/>
            <person name="Mayer C."/>
            <person name="Parker M."/>
            <person name="Quesneville H."/>
            <person name="Raymond J."/>
            <person name="Uhlig C."/>
            <person name="Valentin K.U."/>
            <person name="Worden A.Z."/>
            <person name="Armbrust E.V."/>
            <person name="Bowler C."/>
            <person name="Green B."/>
            <person name="Moulton V."/>
            <person name="Van Oosterhout C."/>
            <person name="Grigoriev I."/>
        </authorList>
    </citation>
    <scope>NUCLEOTIDE SEQUENCE [LARGE SCALE GENOMIC DNA]</scope>
    <source>
        <strain evidence="2 3">CCMP1102</strain>
    </source>
</reference>
<evidence type="ECO:0000313" key="3">
    <source>
        <dbReference type="Proteomes" id="UP000095751"/>
    </source>
</evidence>
<protein>
    <submittedName>
        <fullName evidence="2">Uncharacterized protein</fullName>
    </submittedName>
</protein>
<feature type="region of interest" description="Disordered" evidence="1">
    <location>
        <begin position="499"/>
        <end position="554"/>
    </location>
</feature>
<feature type="compositionally biased region" description="Basic residues" evidence="1">
    <location>
        <begin position="422"/>
        <end position="433"/>
    </location>
</feature>
<feature type="region of interest" description="Disordered" evidence="1">
    <location>
        <begin position="323"/>
        <end position="346"/>
    </location>
</feature>
<dbReference type="InParanoid" id="A0A1E7EIR9"/>
<dbReference type="KEGG" id="fcy:FRACYDRAFT_258273"/>
<evidence type="ECO:0000313" key="2">
    <source>
        <dbReference type="EMBL" id="OEU05787.1"/>
    </source>
</evidence>